<dbReference type="PANTHER" id="PTHR10728:SF40">
    <property type="entry name" value="PATATIN FAMILY PROTEIN"/>
    <property type="match status" value="1"/>
</dbReference>
<feature type="active site" description="Nucleophile" evidence="2">
    <location>
        <position position="111"/>
    </location>
</feature>
<proteinExistence type="predicted"/>
<dbReference type="PROSITE" id="PS51635">
    <property type="entry name" value="PNPLA"/>
    <property type="match status" value="1"/>
</dbReference>
<evidence type="ECO:0000256" key="1">
    <source>
        <dbReference type="ARBA" id="ARBA00023098"/>
    </source>
</evidence>
<keyword evidence="2" id="KW-0442">Lipid degradation</keyword>
<dbReference type="EMBL" id="MEIQ01000053">
    <property type="protein sequence ID" value="PIT48172.1"/>
    <property type="molecule type" value="Genomic_DNA"/>
</dbReference>
<dbReference type="GO" id="GO:0004623">
    <property type="term" value="F:phospholipase A2 activity"/>
    <property type="evidence" value="ECO:0007669"/>
    <property type="project" value="TreeGrafter"/>
</dbReference>
<dbReference type="SUPFAM" id="SSF52151">
    <property type="entry name" value="FabD/lysophospholipase-like"/>
    <property type="match status" value="1"/>
</dbReference>
<comment type="caution">
    <text evidence="5">The sequence shown here is derived from an EMBL/GenBank/DDBJ whole genome shotgun (WGS) entry which is preliminary data.</text>
</comment>
<evidence type="ECO:0000256" key="2">
    <source>
        <dbReference type="PROSITE-ProRule" id="PRU01161"/>
    </source>
</evidence>
<feature type="region of interest" description="Disordered" evidence="3">
    <location>
        <begin position="467"/>
        <end position="498"/>
    </location>
</feature>
<protein>
    <recommendedName>
        <fullName evidence="4">PNPLA domain-containing protein</fullName>
    </recommendedName>
</protein>
<gene>
    <name evidence="5" type="ORF">BHC48_10605</name>
</gene>
<feature type="compositionally biased region" description="Acidic residues" evidence="3">
    <location>
        <begin position="473"/>
        <end position="484"/>
    </location>
</feature>
<dbReference type="Gene3D" id="3.40.1090.10">
    <property type="entry name" value="Cytosolic phospholipase A2 catalytic domain"/>
    <property type="match status" value="1"/>
</dbReference>
<keyword evidence="2" id="KW-0378">Hydrolase</keyword>
<reference evidence="5 6" key="1">
    <citation type="journal article" date="2017" name="MBio">
        <title>Type VI secretion-mediated competition in the bee gut microbiome.</title>
        <authorList>
            <person name="Steele M.I."/>
            <person name="Kwong W.K."/>
            <person name="Powell J.E."/>
            <person name="Whiteley M."/>
            <person name="Moran N.A."/>
        </authorList>
    </citation>
    <scope>NUCLEOTIDE SEQUENCE [LARGE SCALE GENOMIC DNA]</scope>
    <source>
        <strain evidence="5 6">Occ4-2</strain>
    </source>
</reference>
<dbReference type="Proteomes" id="UP000231484">
    <property type="component" value="Unassembled WGS sequence"/>
</dbReference>
<evidence type="ECO:0000313" key="5">
    <source>
        <dbReference type="EMBL" id="PIT48172.1"/>
    </source>
</evidence>
<sequence length="519" mass="57690">MPLCITRSTVWLMLTLIAIFGLNACATLQYQPVATIDHVDEHKGYRLQNALLNDNTDKKDSVIGIVMFSGGGTRAAAFGYGVLESLKKQQVKIDNRQTSLLDTVDVAYGISGGSVLATYFGLHGAETIPRFEKKFLNQNLQKMLIGQVFSMANWSRLASPEFGRGDLLQEQLDLHLYHGATYADLKNKRQGPFIVISATDMSLGSRLDFTQEYFDLLCLDLTKVPIARAVAASSAVPLVFAPVTFNNNGGNCHYQLPNDMADSNNVDATGTTEFRAKMRAAYRANLKQYQDSQKRPYIHLLDGGLTDNLGLRSLLDTTELYSNKTLYDRLESANIHKIFIINVNAQSQRKSEIDGSASVPGTADVVKALTSIPIEKYSEDTQNQFQKYAEWWNDNRSEKTPRLYYISVNLLDLPPSPLREKVIHIPTTFYLAHSEVNNLRKAAKQLLEQSSEYQQLIKDIGVPASATATESADMPDDEVSDADADSATNTRDTDIVNKPQNDLNNVVNFINTESLPVLR</sequence>
<evidence type="ECO:0000256" key="3">
    <source>
        <dbReference type="SAM" id="MobiDB-lite"/>
    </source>
</evidence>
<comment type="caution">
    <text evidence="2">Lacks conserved residue(s) required for the propagation of feature annotation.</text>
</comment>
<dbReference type="PANTHER" id="PTHR10728">
    <property type="entry name" value="CYTOSOLIC PHOSPHOLIPASE A2"/>
    <property type="match status" value="1"/>
</dbReference>
<organism evidence="5 6">
    <name type="scientific">Snodgrassella alvi</name>
    <dbReference type="NCBI Taxonomy" id="1196083"/>
    <lineage>
        <taxon>Bacteria</taxon>
        <taxon>Pseudomonadati</taxon>
        <taxon>Pseudomonadota</taxon>
        <taxon>Betaproteobacteria</taxon>
        <taxon>Neisseriales</taxon>
        <taxon>Neisseriaceae</taxon>
        <taxon>Snodgrassella</taxon>
    </lineage>
</organism>
<keyword evidence="1 2" id="KW-0443">Lipid metabolism</keyword>
<dbReference type="GO" id="GO:0046475">
    <property type="term" value="P:glycerophospholipid catabolic process"/>
    <property type="evidence" value="ECO:0007669"/>
    <property type="project" value="TreeGrafter"/>
</dbReference>
<dbReference type="InterPro" id="IPR002641">
    <property type="entry name" value="PNPLA_dom"/>
</dbReference>
<dbReference type="Pfam" id="PF01734">
    <property type="entry name" value="Patatin"/>
    <property type="match status" value="1"/>
</dbReference>
<name>A0A2N9XIL7_9NEIS</name>
<feature type="domain" description="PNPLA" evidence="4">
    <location>
        <begin position="67"/>
        <end position="275"/>
    </location>
</feature>
<evidence type="ECO:0000259" key="4">
    <source>
        <dbReference type="PROSITE" id="PS51635"/>
    </source>
</evidence>
<feature type="short sequence motif" description="GXSXG" evidence="2">
    <location>
        <begin position="109"/>
        <end position="113"/>
    </location>
</feature>
<accession>A0A2N9XIL7</accession>
<feature type="active site" description="Proton acceptor" evidence="2">
    <location>
        <position position="262"/>
    </location>
</feature>
<evidence type="ECO:0000313" key="6">
    <source>
        <dbReference type="Proteomes" id="UP000231484"/>
    </source>
</evidence>
<dbReference type="InterPro" id="IPR016035">
    <property type="entry name" value="Acyl_Trfase/lysoPLipase"/>
</dbReference>
<dbReference type="AlphaFoldDB" id="A0A2N9XIL7"/>
<dbReference type="GO" id="GO:0005829">
    <property type="term" value="C:cytosol"/>
    <property type="evidence" value="ECO:0007669"/>
    <property type="project" value="TreeGrafter"/>
</dbReference>